<organism evidence="3 4">
    <name type="scientific">Agrococcus jenensis</name>
    <dbReference type="NCBI Taxonomy" id="46353"/>
    <lineage>
        <taxon>Bacteria</taxon>
        <taxon>Bacillati</taxon>
        <taxon>Actinomycetota</taxon>
        <taxon>Actinomycetes</taxon>
        <taxon>Micrococcales</taxon>
        <taxon>Microbacteriaceae</taxon>
        <taxon>Agrococcus</taxon>
    </lineage>
</organism>
<evidence type="ECO:0000313" key="3">
    <source>
        <dbReference type="EMBL" id="ROR65358.1"/>
    </source>
</evidence>
<feature type="region of interest" description="Disordered" evidence="1">
    <location>
        <begin position="70"/>
        <end position="115"/>
    </location>
</feature>
<accession>A0A3N2AR14</accession>
<evidence type="ECO:0000256" key="2">
    <source>
        <dbReference type="SAM" id="Phobius"/>
    </source>
</evidence>
<evidence type="ECO:0000313" key="4">
    <source>
        <dbReference type="Proteomes" id="UP000275456"/>
    </source>
</evidence>
<dbReference type="OrthoDB" id="9795306at2"/>
<keyword evidence="2" id="KW-0472">Membrane</keyword>
<gene>
    <name evidence="3" type="ORF">EDD26_0724</name>
</gene>
<name>A0A3N2AR14_9MICO</name>
<keyword evidence="2" id="KW-0812">Transmembrane</keyword>
<keyword evidence="4" id="KW-1185">Reference proteome</keyword>
<reference evidence="3 4" key="1">
    <citation type="submission" date="2018-11" db="EMBL/GenBank/DDBJ databases">
        <title>Sequencing the genomes of 1000 actinobacteria strains.</title>
        <authorList>
            <person name="Klenk H.-P."/>
        </authorList>
    </citation>
    <scope>NUCLEOTIDE SEQUENCE [LARGE SCALE GENOMIC DNA]</scope>
    <source>
        <strain evidence="3 4">DSM 9580</strain>
    </source>
</reference>
<dbReference type="Proteomes" id="UP000275456">
    <property type="component" value="Unassembled WGS sequence"/>
</dbReference>
<comment type="caution">
    <text evidence="3">The sequence shown here is derived from an EMBL/GenBank/DDBJ whole genome shotgun (WGS) entry which is preliminary data.</text>
</comment>
<dbReference type="EMBL" id="RKHJ01000001">
    <property type="protein sequence ID" value="ROR65358.1"/>
    <property type="molecule type" value="Genomic_DNA"/>
</dbReference>
<protein>
    <submittedName>
        <fullName evidence="3">Uncharacterized protein</fullName>
    </submittedName>
</protein>
<keyword evidence="2" id="KW-1133">Transmembrane helix</keyword>
<feature type="transmembrane region" description="Helical" evidence="2">
    <location>
        <begin position="38"/>
        <end position="60"/>
    </location>
</feature>
<sequence length="283" mass="29411">MNDRQQQGMSPDFRARMRQGLSTMAVRERVRERRRNRAIAGGAVAAVAAAVVGVGVWQFAGALDPRIDEAAPAPTTTMEPSAEPTVEPTATATAPPEPEPTETAPVPPPGFEGVAAGAPIVTDFVDCRNGCGDTGAAGGPTLERYYDVYVLCEGSGSVLFGGAEWIDCADHEPGTGWALVDRADVVGDGDPQFTASPDFDGQLQVVDPGEVPLGSVEGATATVYYACGPTVTIGGVTFDCNADPGIIPQLAAWGVPIGDGSFAPRMESGEGVARSDMRWVMER</sequence>
<dbReference type="RefSeq" id="WP_123696455.1">
    <property type="nucleotide sequence ID" value="NZ_RKHJ01000001.1"/>
</dbReference>
<proteinExistence type="predicted"/>
<dbReference type="AlphaFoldDB" id="A0A3N2AR14"/>
<feature type="compositionally biased region" description="Low complexity" evidence="1">
    <location>
        <begin position="79"/>
        <end position="94"/>
    </location>
</feature>
<evidence type="ECO:0000256" key="1">
    <source>
        <dbReference type="SAM" id="MobiDB-lite"/>
    </source>
</evidence>